<keyword evidence="5" id="KW-0676">Redox-active center</keyword>
<dbReference type="Pfam" id="PF07992">
    <property type="entry name" value="Pyr_redox_2"/>
    <property type="match status" value="1"/>
</dbReference>
<dbReference type="GO" id="GO:0016668">
    <property type="term" value="F:oxidoreductase activity, acting on a sulfur group of donors, NAD(P) as acceptor"/>
    <property type="evidence" value="ECO:0007669"/>
    <property type="project" value="UniProtKB-ARBA"/>
</dbReference>
<evidence type="ECO:0000259" key="6">
    <source>
        <dbReference type="Pfam" id="PF07992"/>
    </source>
</evidence>
<keyword evidence="1" id="KW-0285">Flavoprotein</keyword>
<proteinExistence type="predicted"/>
<dbReference type="SUPFAM" id="SSF51905">
    <property type="entry name" value="FAD/NAD(P)-binding domain"/>
    <property type="match status" value="2"/>
</dbReference>
<evidence type="ECO:0000313" key="7">
    <source>
        <dbReference type="EMBL" id="OGL77874.1"/>
    </source>
</evidence>
<organism evidence="7 8">
    <name type="scientific">Candidatus Uhrbacteria bacterium RIFCSPHIGHO2_12_FULL_54_23</name>
    <dbReference type="NCBI Taxonomy" id="1802397"/>
    <lineage>
        <taxon>Bacteria</taxon>
        <taxon>Candidatus Uhriibacteriota</taxon>
    </lineage>
</organism>
<dbReference type="STRING" id="1802397.A3J43_02840"/>
<evidence type="ECO:0000256" key="1">
    <source>
        <dbReference type="ARBA" id="ARBA00022630"/>
    </source>
</evidence>
<dbReference type="EMBL" id="MGEF01000049">
    <property type="protein sequence ID" value="OGL77874.1"/>
    <property type="molecule type" value="Genomic_DNA"/>
</dbReference>
<evidence type="ECO:0000256" key="5">
    <source>
        <dbReference type="ARBA" id="ARBA00023284"/>
    </source>
</evidence>
<reference evidence="7 8" key="1">
    <citation type="journal article" date="2016" name="Nat. Commun.">
        <title>Thousands of microbial genomes shed light on interconnected biogeochemical processes in an aquifer system.</title>
        <authorList>
            <person name="Anantharaman K."/>
            <person name="Brown C.T."/>
            <person name="Hug L.A."/>
            <person name="Sharon I."/>
            <person name="Castelle C.J."/>
            <person name="Probst A.J."/>
            <person name="Thomas B.C."/>
            <person name="Singh A."/>
            <person name="Wilkins M.J."/>
            <person name="Karaoz U."/>
            <person name="Brodie E.L."/>
            <person name="Williams K.H."/>
            <person name="Hubbard S.S."/>
            <person name="Banfield J.F."/>
        </authorList>
    </citation>
    <scope>NUCLEOTIDE SEQUENCE [LARGE SCALE GENOMIC DNA]</scope>
</reference>
<dbReference type="Proteomes" id="UP000176604">
    <property type="component" value="Unassembled WGS sequence"/>
</dbReference>
<feature type="domain" description="FAD/NAD(P)-binding" evidence="6">
    <location>
        <begin position="4"/>
        <end position="295"/>
    </location>
</feature>
<evidence type="ECO:0000256" key="4">
    <source>
        <dbReference type="ARBA" id="ARBA00023157"/>
    </source>
</evidence>
<dbReference type="PANTHER" id="PTHR48105">
    <property type="entry name" value="THIOREDOXIN REDUCTASE 1-RELATED-RELATED"/>
    <property type="match status" value="1"/>
</dbReference>
<keyword evidence="4" id="KW-1015">Disulfide bond</keyword>
<dbReference type="PROSITE" id="PS00573">
    <property type="entry name" value="PYRIDINE_REDOX_2"/>
    <property type="match status" value="1"/>
</dbReference>
<name>A0A1F7UJG4_9BACT</name>
<evidence type="ECO:0000313" key="8">
    <source>
        <dbReference type="Proteomes" id="UP000176604"/>
    </source>
</evidence>
<keyword evidence="2" id="KW-0274">FAD</keyword>
<evidence type="ECO:0000256" key="3">
    <source>
        <dbReference type="ARBA" id="ARBA00023002"/>
    </source>
</evidence>
<dbReference type="PRINTS" id="PR00368">
    <property type="entry name" value="FADPNR"/>
</dbReference>
<dbReference type="Gene3D" id="3.50.50.60">
    <property type="entry name" value="FAD/NAD(P)-binding domain"/>
    <property type="match status" value="2"/>
</dbReference>
<dbReference type="InterPro" id="IPR023753">
    <property type="entry name" value="FAD/NAD-binding_dom"/>
</dbReference>
<dbReference type="InterPro" id="IPR036188">
    <property type="entry name" value="FAD/NAD-bd_sf"/>
</dbReference>
<dbReference type="PRINTS" id="PR00469">
    <property type="entry name" value="PNDRDTASEII"/>
</dbReference>
<dbReference type="AlphaFoldDB" id="A0A1F7UJG4"/>
<sequence>MEHFDLIIIGGGAAGFGAAVYAGRYELNVVLFEGQKPGGETATGGKFENYPGIVSIDGYDLYQQFRAHAAATGARIMQGVVTAIARDGGCFAVTVDGKETHRASSVVFAHGQSRRHLGLPKEEALTGKGVSYCATCDGPLYKGKTVAVVGGGDASVKGVNLLAEYAKKIYLIMRGSAVQAEPANYTIMKQKGEVIEVLPEIEVKELVEEGGALKHVALSKPYRGQERLTIDGLFVEIGAAPDRALPSQIGVALTPQGYIHVDQFMRTNVPGVFAAGDITDASGSFRQAIMAAAQGSMAATSAYEYLQKNPQSRYGTTL</sequence>
<protein>
    <recommendedName>
        <fullName evidence="6">FAD/NAD(P)-binding domain-containing protein</fullName>
    </recommendedName>
</protein>
<dbReference type="InterPro" id="IPR008255">
    <property type="entry name" value="Pyr_nucl-diS_OxRdtase_2_AS"/>
</dbReference>
<keyword evidence="3" id="KW-0560">Oxidoreductase</keyword>
<accession>A0A1F7UJG4</accession>
<dbReference type="InterPro" id="IPR050097">
    <property type="entry name" value="Ferredoxin-NADP_redctase_2"/>
</dbReference>
<gene>
    <name evidence="7" type="ORF">A3J43_02840</name>
</gene>
<comment type="caution">
    <text evidence="7">The sequence shown here is derived from an EMBL/GenBank/DDBJ whole genome shotgun (WGS) entry which is preliminary data.</text>
</comment>
<evidence type="ECO:0000256" key="2">
    <source>
        <dbReference type="ARBA" id="ARBA00022827"/>
    </source>
</evidence>